<keyword evidence="2" id="KW-1185">Reference proteome</keyword>
<dbReference type="Proteomes" id="UP000667802">
    <property type="component" value="Unassembled WGS sequence"/>
</dbReference>
<comment type="caution">
    <text evidence="1">The sequence shown here is derived from an EMBL/GenBank/DDBJ whole genome shotgun (WGS) entry which is preliminary data.</text>
</comment>
<dbReference type="Pfam" id="PF08814">
    <property type="entry name" value="XisH"/>
    <property type="match status" value="1"/>
</dbReference>
<dbReference type="InterPro" id="IPR011856">
    <property type="entry name" value="tRNA_endonuc-like_dom_sf"/>
</dbReference>
<dbReference type="Gene3D" id="3.40.1350.10">
    <property type="match status" value="1"/>
</dbReference>
<sequence length="52" mass="6431">MTEPERILYLAVPVNVYNEFFSRKFIQRIIGEYQLKLLIFNPEREEIVIWRD</sequence>
<reference evidence="2" key="1">
    <citation type="journal article" date="2021" name="Science">
        <title>Hunting the eagle killer: A cyanobacterial neurotoxin causes vacuolar myelinopathy.</title>
        <authorList>
            <person name="Breinlinger S."/>
            <person name="Phillips T.J."/>
            <person name="Haram B.N."/>
            <person name="Mares J."/>
            <person name="Martinez Yerena J.A."/>
            <person name="Hrouzek P."/>
            <person name="Sobotka R."/>
            <person name="Henderson W.M."/>
            <person name="Schmieder P."/>
            <person name="Williams S.M."/>
            <person name="Lauderdale J.D."/>
            <person name="Wilde H.D."/>
            <person name="Gerrin W."/>
            <person name="Kust A."/>
            <person name="Washington J.W."/>
            <person name="Wagner C."/>
            <person name="Geier B."/>
            <person name="Liebeke M."/>
            <person name="Enke H."/>
            <person name="Niedermeyer T.H.J."/>
            <person name="Wilde S.B."/>
        </authorList>
    </citation>
    <scope>NUCLEOTIDE SEQUENCE [LARGE SCALE GENOMIC DNA]</scope>
    <source>
        <strain evidence="2">Thurmond2011</strain>
    </source>
</reference>
<gene>
    <name evidence="1" type="ORF">G7B40_005450</name>
</gene>
<dbReference type="InterPro" id="IPR014919">
    <property type="entry name" value="XisH"/>
</dbReference>
<evidence type="ECO:0000313" key="1">
    <source>
        <dbReference type="EMBL" id="MDR9894017.1"/>
    </source>
</evidence>
<proteinExistence type="predicted"/>
<dbReference type="GO" id="GO:0003676">
    <property type="term" value="F:nucleic acid binding"/>
    <property type="evidence" value="ECO:0007669"/>
    <property type="project" value="InterPro"/>
</dbReference>
<name>A0AAP5M7R3_9CYAN</name>
<organism evidence="1 2">
    <name type="scientific">Aetokthonos hydrillicola Thurmond2011</name>
    <dbReference type="NCBI Taxonomy" id="2712845"/>
    <lineage>
        <taxon>Bacteria</taxon>
        <taxon>Bacillati</taxon>
        <taxon>Cyanobacteriota</taxon>
        <taxon>Cyanophyceae</taxon>
        <taxon>Nostocales</taxon>
        <taxon>Hapalosiphonaceae</taxon>
        <taxon>Aetokthonos</taxon>
    </lineage>
</organism>
<evidence type="ECO:0000313" key="2">
    <source>
        <dbReference type="Proteomes" id="UP000667802"/>
    </source>
</evidence>
<dbReference type="InterPro" id="IPR011335">
    <property type="entry name" value="Restrct_endonuc-II-like"/>
</dbReference>
<dbReference type="SUPFAM" id="SSF52980">
    <property type="entry name" value="Restriction endonuclease-like"/>
    <property type="match status" value="1"/>
</dbReference>
<dbReference type="AlphaFoldDB" id="A0AAP5M7R3"/>
<protein>
    <submittedName>
        <fullName evidence="1">Uncharacterized protein</fullName>
    </submittedName>
</protein>
<accession>A0AAP5M7R3</accession>
<dbReference type="EMBL" id="JAALHA020000001">
    <property type="protein sequence ID" value="MDR9894017.1"/>
    <property type="molecule type" value="Genomic_DNA"/>
</dbReference>